<accession>A0A9D4RWG8</accession>
<organism evidence="2 3">
    <name type="scientific">Dreissena polymorpha</name>
    <name type="common">Zebra mussel</name>
    <name type="synonym">Mytilus polymorpha</name>
    <dbReference type="NCBI Taxonomy" id="45954"/>
    <lineage>
        <taxon>Eukaryota</taxon>
        <taxon>Metazoa</taxon>
        <taxon>Spiralia</taxon>
        <taxon>Lophotrochozoa</taxon>
        <taxon>Mollusca</taxon>
        <taxon>Bivalvia</taxon>
        <taxon>Autobranchia</taxon>
        <taxon>Heteroconchia</taxon>
        <taxon>Euheterodonta</taxon>
        <taxon>Imparidentia</taxon>
        <taxon>Neoheterodontei</taxon>
        <taxon>Myida</taxon>
        <taxon>Dreissenoidea</taxon>
        <taxon>Dreissenidae</taxon>
        <taxon>Dreissena</taxon>
    </lineage>
</organism>
<dbReference type="EMBL" id="JAIWYP010000001">
    <property type="protein sequence ID" value="KAH3883981.1"/>
    <property type="molecule type" value="Genomic_DNA"/>
</dbReference>
<protein>
    <submittedName>
        <fullName evidence="2">Uncharacterized protein</fullName>
    </submittedName>
</protein>
<comment type="caution">
    <text evidence="2">The sequence shown here is derived from an EMBL/GenBank/DDBJ whole genome shotgun (WGS) entry which is preliminary data.</text>
</comment>
<proteinExistence type="predicted"/>
<reference evidence="2" key="1">
    <citation type="journal article" date="2019" name="bioRxiv">
        <title>The Genome of the Zebra Mussel, Dreissena polymorpha: A Resource for Invasive Species Research.</title>
        <authorList>
            <person name="McCartney M.A."/>
            <person name="Auch B."/>
            <person name="Kono T."/>
            <person name="Mallez S."/>
            <person name="Zhang Y."/>
            <person name="Obille A."/>
            <person name="Becker A."/>
            <person name="Abrahante J.E."/>
            <person name="Garbe J."/>
            <person name="Badalamenti J.P."/>
            <person name="Herman A."/>
            <person name="Mangelson H."/>
            <person name="Liachko I."/>
            <person name="Sullivan S."/>
            <person name="Sone E.D."/>
            <person name="Koren S."/>
            <person name="Silverstein K.A.T."/>
            <person name="Beckman K.B."/>
            <person name="Gohl D.M."/>
        </authorList>
    </citation>
    <scope>NUCLEOTIDE SEQUENCE</scope>
    <source>
        <strain evidence="2">Duluth1</strain>
        <tissue evidence="2">Whole animal</tissue>
    </source>
</reference>
<gene>
    <name evidence="2" type="ORF">DPMN_007951</name>
</gene>
<name>A0A9D4RWG8_DREPO</name>
<dbReference type="Proteomes" id="UP000828390">
    <property type="component" value="Unassembled WGS sequence"/>
</dbReference>
<evidence type="ECO:0000256" key="1">
    <source>
        <dbReference type="SAM" id="MobiDB-lite"/>
    </source>
</evidence>
<reference evidence="2" key="2">
    <citation type="submission" date="2020-11" db="EMBL/GenBank/DDBJ databases">
        <authorList>
            <person name="McCartney M.A."/>
            <person name="Auch B."/>
            <person name="Kono T."/>
            <person name="Mallez S."/>
            <person name="Becker A."/>
            <person name="Gohl D.M."/>
            <person name="Silverstein K.A.T."/>
            <person name="Koren S."/>
            <person name="Bechman K.B."/>
            <person name="Herman A."/>
            <person name="Abrahante J.E."/>
            <person name="Garbe J."/>
        </authorList>
    </citation>
    <scope>NUCLEOTIDE SEQUENCE</scope>
    <source>
        <strain evidence="2">Duluth1</strain>
        <tissue evidence="2">Whole animal</tissue>
    </source>
</reference>
<evidence type="ECO:0000313" key="3">
    <source>
        <dbReference type="Proteomes" id="UP000828390"/>
    </source>
</evidence>
<evidence type="ECO:0000313" key="2">
    <source>
        <dbReference type="EMBL" id="KAH3883981.1"/>
    </source>
</evidence>
<keyword evidence="3" id="KW-1185">Reference proteome</keyword>
<feature type="region of interest" description="Disordered" evidence="1">
    <location>
        <begin position="44"/>
        <end position="66"/>
    </location>
</feature>
<dbReference type="AlphaFoldDB" id="A0A9D4RWG8"/>
<sequence length="66" mass="7197">MPGTPVQDDSVLRLDDDYNINFLEEAPLVPWAFISSSDATTASEEVRHTPAKQARLSPILPANACN</sequence>